<name>A0ABV9P086_9FLAO</name>
<comment type="caution">
    <text evidence="2">The sequence shown here is derived from an EMBL/GenBank/DDBJ whole genome shotgun (WGS) entry which is preliminary data.</text>
</comment>
<protein>
    <recommendedName>
        <fullName evidence="4">Outer membrane protein beta-barrel domain-containing protein</fullName>
    </recommendedName>
</protein>
<evidence type="ECO:0000313" key="3">
    <source>
        <dbReference type="Proteomes" id="UP001595885"/>
    </source>
</evidence>
<dbReference type="EMBL" id="JBHSGW010000002">
    <property type="protein sequence ID" value="MFC4739017.1"/>
    <property type="molecule type" value="Genomic_DNA"/>
</dbReference>
<organism evidence="2 3">
    <name type="scientific">Flavobacterium ponti</name>
    <dbReference type="NCBI Taxonomy" id="665133"/>
    <lineage>
        <taxon>Bacteria</taxon>
        <taxon>Pseudomonadati</taxon>
        <taxon>Bacteroidota</taxon>
        <taxon>Flavobacteriia</taxon>
        <taxon>Flavobacteriales</taxon>
        <taxon>Flavobacteriaceae</taxon>
        <taxon>Flavobacterium</taxon>
    </lineage>
</organism>
<feature type="signal peptide" evidence="1">
    <location>
        <begin position="1"/>
        <end position="20"/>
    </location>
</feature>
<evidence type="ECO:0000313" key="2">
    <source>
        <dbReference type="EMBL" id="MFC4739017.1"/>
    </source>
</evidence>
<proteinExistence type="predicted"/>
<keyword evidence="3" id="KW-1185">Reference proteome</keyword>
<feature type="chain" id="PRO_5045456560" description="Outer membrane protein beta-barrel domain-containing protein" evidence="1">
    <location>
        <begin position="21"/>
        <end position="208"/>
    </location>
</feature>
<sequence length="208" mass="23891">MNKLYSMLFFSWFICNTLVAQDTIVFPKIDTFKRNIFELSYGIPLGNLSDKYKSSINSAFYMRTKVAKKQFIDFGVELGGIIKGKDIQYEFNGDYINLDGSKTSFLLGLRYTRFLVQIRSENFHIESNSGLGWKYLHYSKPEDEAFDEIDLKPTLNTIAITQGIKVVFYGFGLQCNYHFSPYTLFNSKAENNFGSSSINFGISGSWNF</sequence>
<accession>A0ABV9P086</accession>
<evidence type="ECO:0008006" key="4">
    <source>
        <dbReference type="Google" id="ProtNLM"/>
    </source>
</evidence>
<keyword evidence="1" id="KW-0732">Signal</keyword>
<dbReference type="Proteomes" id="UP001595885">
    <property type="component" value="Unassembled WGS sequence"/>
</dbReference>
<dbReference type="RefSeq" id="WP_379738315.1">
    <property type="nucleotide sequence ID" value="NZ_JBHSGW010000002.1"/>
</dbReference>
<gene>
    <name evidence="2" type="ORF">ACFO3U_03330</name>
</gene>
<evidence type="ECO:0000256" key="1">
    <source>
        <dbReference type="SAM" id="SignalP"/>
    </source>
</evidence>
<reference evidence="3" key="1">
    <citation type="journal article" date="2019" name="Int. J. Syst. Evol. Microbiol.">
        <title>The Global Catalogue of Microorganisms (GCM) 10K type strain sequencing project: providing services to taxonomists for standard genome sequencing and annotation.</title>
        <authorList>
            <consortium name="The Broad Institute Genomics Platform"/>
            <consortium name="The Broad Institute Genome Sequencing Center for Infectious Disease"/>
            <person name="Wu L."/>
            <person name="Ma J."/>
        </authorList>
    </citation>
    <scope>NUCLEOTIDE SEQUENCE [LARGE SCALE GENOMIC DNA]</scope>
    <source>
        <strain evidence="3">CCUG 50349</strain>
    </source>
</reference>